<dbReference type="EC" id="2.6.1.16" evidence="2"/>
<dbReference type="GO" id="GO:0006047">
    <property type="term" value="P:UDP-N-acetylglucosamine metabolic process"/>
    <property type="evidence" value="ECO:0007669"/>
    <property type="project" value="TreeGrafter"/>
</dbReference>
<dbReference type="InterPro" id="IPR001347">
    <property type="entry name" value="SIS_dom"/>
</dbReference>
<keyword evidence="2" id="KW-0808">Transferase</keyword>
<evidence type="ECO:0000259" key="1">
    <source>
        <dbReference type="PROSITE" id="PS51464"/>
    </source>
</evidence>
<dbReference type="Gene3D" id="3.40.50.10490">
    <property type="entry name" value="Glucose-6-phosphate isomerase like protein, domain 1"/>
    <property type="match status" value="2"/>
</dbReference>
<dbReference type="SUPFAM" id="SSF53697">
    <property type="entry name" value="SIS domain"/>
    <property type="match status" value="1"/>
</dbReference>
<proteinExistence type="predicted"/>
<organism evidence="2">
    <name type="scientific">Blautia glucerasea</name>
    <dbReference type="NCBI Taxonomy" id="536633"/>
    <lineage>
        <taxon>Bacteria</taxon>
        <taxon>Bacillati</taxon>
        <taxon>Bacillota</taxon>
        <taxon>Clostridia</taxon>
        <taxon>Lachnospirales</taxon>
        <taxon>Lachnospiraceae</taxon>
        <taxon>Blautia</taxon>
    </lineage>
</organism>
<accession>A0A6N2T9W7</accession>
<dbReference type="GO" id="GO:0006487">
    <property type="term" value="P:protein N-linked glycosylation"/>
    <property type="evidence" value="ECO:0007669"/>
    <property type="project" value="TreeGrafter"/>
</dbReference>
<protein>
    <submittedName>
        <fullName evidence="2">Glutamine--fructose-6-phosphate aminotransferase [isomerizing]</fullName>
        <ecNumber evidence="2">2.6.1.16</ecNumber>
    </submittedName>
</protein>
<dbReference type="PROSITE" id="PS51464">
    <property type="entry name" value="SIS"/>
    <property type="match status" value="1"/>
</dbReference>
<feature type="domain" description="SIS" evidence="1">
    <location>
        <begin position="32"/>
        <end position="173"/>
    </location>
</feature>
<dbReference type="PANTHER" id="PTHR10937">
    <property type="entry name" value="GLUCOSAMINE--FRUCTOSE-6-PHOSPHATE AMINOTRANSFERASE, ISOMERIZING"/>
    <property type="match status" value="1"/>
</dbReference>
<dbReference type="AlphaFoldDB" id="A0A6N2T9W7"/>
<dbReference type="GO" id="GO:0004360">
    <property type="term" value="F:glutamine-fructose-6-phosphate transaminase (isomerizing) activity"/>
    <property type="evidence" value="ECO:0007669"/>
    <property type="project" value="UniProtKB-EC"/>
</dbReference>
<reference evidence="2" key="1">
    <citation type="submission" date="2019-11" db="EMBL/GenBank/DDBJ databases">
        <authorList>
            <person name="Feng L."/>
        </authorList>
    </citation>
    <scope>NUCLEOTIDE SEQUENCE</scope>
    <source>
        <strain evidence="2">BgluceraseaLFYP119</strain>
    </source>
</reference>
<dbReference type="InterPro" id="IPR046348">
    <property type="entry name" value="SIS_dom_sf"/>
</dbReference>
<sequence length="358" mass="40922">MIYQGDAKEYIYDTPGILCKILKNEQAILEESMGFLKKRKISEIWLTGSGSSYNAAASAAAFAKKTLGIRVTPVYPVMLMEDCRFLSEDAVVLGISQQGTSTAVIEALDKVRKQGIIGISVTGEYNTEITRHSDRNIYVECDYEDAGATTKGYTATVLTLFLFALRLGRETGKISECQFVNDKERLKKVIENMDRILETCEDWCQETAEKLKRSRDMVIITANTLQGALLEGVLKFSETCRFPVRGYEAEEFMHGVYNAVTEETDFLYFFPPDGYELKRMEQLFKYYERQGYCQYAVNWKGSSNAYGRVFLNDPDFSVLEYTLPQQMLFVLTSRERKIDLNIPKDPDFHKYMGSKLEK</sequence>
<dbReference type="EMBL" id="CACRST010000013">
    <property type="protein sequence ID" value="VYT02317.1"/>
    <property type="molecule type" value="Genomic_DNA"/>
</dbReference>
<evidence type="ECO:0000313" key="2">
    <source>
        <dbReference type="EMBL" id="VYT02317.1"/>
    </source>
</evidence>
<dbReference type="GO" id="GO:0097367">
    <property type="term" value="F:carbohydrate derivative binding"/>
    <property type="evidence" value="ECO:0007669"/>
    <property type="project" value="InterPro"/>
</dbReference>
<dbReference type="GO" id="GO:0006002">
    <property type="term" value="P:fructose 6-phosphate metabolic process"/>
    <property type="evidence" value="ECO:0007669"/>
    <property type="project" value="TreeGrafter"/>
</dbReference>
<keyword evidence="2" id="KW-0032">Aminotransferase</keyword>
<dbReference type="PANTHER" id="PTHR10937:SF17">
    <property type="entry name" value="GLUCOSAMINE-FRUCTOSE-6-PHOSPHATE AMINOTRANSFERASE"/>
    <property type="match status" value="1"/>
</dbReference>
<name>A0A6N2T9W7_9FIRM</name>
<gene>
    <name evidence="2" type="primary">glmS_2</name>
    <name evidence="2" type="ORF">BGLFYP119_01507</name>
</gene>
<dbReference type="Pfam" id="PF01380">
    <property type="entry name" value="SIS"/>
    <property type="match status" value="1"/>
</dbReference>
<dbReference type="RefSeq" id="WP_156353835.1">
    <property type="nucleotide sequence ID" value="NZ_CACRST010000013.1"/>
</dbReference>